<organism evidence="1 2">
    <name type="scientific">Gigaspora rosea</name>
    <dbReference type="NCBI Taxonomy" id="44941"/>
    <lineage>
        <taxon>Eukaryota</taxon>
        <taxon>Fungi</taxon>
        <taxon>Fungi incertae sedis</taxon>
        <taxon>Mucoromycota</taxon>
        <taxon>Glomeromycotina</taxon>
        <taxon>Glomeromycetes</taxon>
        <taxon>Diversisporales</taxon>
        <taxon>Gigasporaceae</taxon>
        <taxon>Gigaspora</taxon>
    </lineage>
</organism>
<dbReference type="EMBL" id="QKWP01002517">
    <property type="protein sequence ID" value="RIB03062.1"/>
    <property type="molecule type" value="Genomic_DNA"/>
</dbReference>
<accession>A0A397TYI5</accession>
<protein>
    <submittedName>
        <fullName evidence="1">Uncharacterized protein</fullName>
    </submittedName>
</protein>
<dbReference type="OrthoDB" id="2448326at2759"/>
<dbReference type="Proteomes" id="UP000266673">
    <property type="component" value="Unassembled WGS sequence"/>
</dbReference>
<keyword evidence="2" id="KW-1185">Reference proteome</keyword>
<comment type="caution">
    <text evidence="1">The sequence shown here is derived from an EMBL/GenBank/DDBJ whole genome shotgun (WGS) entry which is preliminary data.</text>
</comment>
<sequence>MSSTFESYIYLLEAQLNIKINEIKDLKKQLDLLNFAPDNWLAICNPVLVNFINTLIYNDSNNSNTYTLNEKVFKKIVAIDAIYGSRYKNYVSEINLAITRIKYSIARSKTIIDIDNYVISSGSYTKFVNWLESLAVENKPLPKGLLFLAFDNEQHGQHNYLDCGNNNHIFTITSWLCDLLTNEQYDKLYYIIPEMQAEHEIELKIYLSLILEELVAEKNKKFNIIDQAIKNQKVSQSKPLVIKPHTFAQEQNSPNTDRISITQQLNSEHNIVIPEMYVPDLLEFNPNSIENVKKIKKDFPWLILIPGALYKEMNMLKAFVELNWLIDIKQFASLQGYKTENQLGFFKKCADHHKSWDSIYWAKKQNDHIYILKFEQVLIPPVPSQKHWRIAASTAYIINMIGHVDNEILEDNNCTFKSLGGEHILSEQLKIFKAAAAALDKKNIQKKELIAIINSLLNSINTSDYPNYRGL</sequence>
<dbReference type="AlphaFoldDB" id="A0A397TYI5"/>
<gene>
    <name evidence="1" type="ORF">C2G38_2226153</name>
</gene>
<proteinExistence type="predicted"/>
<name>A0A397TYI5_9GLOM</name>
<evidence type="ECO:0000313" key="1">
    <source>
        <dbReference type="EMBL" id="RIB03062.1"/>
    </source>
</evidence>
<evidence type="ECO:0000313" key="2">
    <source>
        <dbReference type="Proteomes" id="UP000266673"/>
    </source>
</evidence>
<reference evidence="1 2" key="1">
    <citation type="submission" date="2018-06" db="EMBL/GenBank/DDBJ databases">
        <title>Comparative genomics reveals the genomic features of Rhizophagus irregularis, R. cerebriforme, R. diaphanum and Gigaspora rosea, and their symbiotic lifestyle signature.</title>
        <authorList>
            <person name="Morin E."/>
            <person name="San Clemente H."/>
            <person name="Chen E.C.H."/>
            <person name="De La Providencia I."/>
            <person name="Hainaut M."/>
            <person name="Kuo A."/>
            <person name="Kohler A."/>
            <person name="Murat C."/>
            <person name="Tang N."/>
            <person name="Roy S."/>
            <person name="Loubradou J."/>
            <person name="Henrissat B."/>
            <person name="Grigoriev I.V."/>
            <person name="Corradi N."/>
            <person name="Roux C."/>
            <person name="Martin F.M."/>
        </authorList>
    </citation>
    <scope>NUCLEOTIDE SEQUENCE [LARGE SCALE GENOMIC DNA]</scope>
    <source>
        <strain evidence="1 2">DAOM 194757</strain>
    </source>
</reference>